<keyword evidence="2" id="KW-1185">Reference proteome</keyword>
<dbReference type="EMBL" id="CU469068">
    <property type="protein sequence ID" value="CCA61370.1"/>
    <property type="molecule type" value="Genomic_DNA"/>
</dbReference>
<name>F2NYU2_9VIRU</name>
<evidence type="ECO:0000313" key="1">
    <source>
        <dbReference type="EMBL" id="CCA61370.1"/>
    </source>
</evidence>
<proteinExistence type="predicted"/>
<organism evidence="1 2">
    <name type="scientific">Diadromus pulchellus ascovirus 4a</name>
    <dbReference type="NCBI Taxonomy" id="158683"/>
    <lineage>
        <taxon>Viruses</taxon>
        <taxon>Varidnaviria</taxon>
        <taxon>Bamfordvirae</taxon>
        <taxon>Nucleocytoviricota</taxon>
        <taxon>Megaviricetes</taxon>
        <taxon>Pimascovirales</taxon>
        <taxon>Pimascovirales incertae sedis</taxon>
        <taxon>Ascoviridae</taxon>
        <taxon>Toursvirus</taxon>
        <taxon>Toursvirus dptv1a</taxon>
    </lineage>
</organism>
<sequence>MQFYSQKVNDYIIFSYIKEFVSELCKVYNDAPLHSYMSFIEDANILTDTSEFVEKFKPAVDGTRKAEICDGAFVNIPLFISKNDANLSVIKAYLSFFKKLYENTEENCKEMQFMKEYGKQMYDEMPSELSEGADTKDVVKQIVAAIRPDLEKTKNEFNARKLNGDRFTKIILVGIYEKISSTDDGGEDTVHVKNIINILANNPINKLMDFKLELLKEFMSIKKMSSLPIDELCLGGNLAI</sequence>
<accession>F2NYU2</accession>
<dbReference type="KEGG" id="vg:26683558"/>
<reference evidence="1 2" key="1">
    <citation type="journal article" date="2009" name="PLoS ONE">
        <title>Symbiotic virus at the evolutionary intersection of three types of large DNA viruses; iridoviruses, ascoviruses, and ichnoviruses.</title>
        <authorList>
            <person name="Bigot Y."/>
            <person name="Renault S."/>
            <person name="Nicolas J."/>
            <person name="Moundras C."/>
            <person name="Demattei M.V."/>
            <person name="Samain S."/>
            <person name="Bideshi D.K."/>
            <person name="Federici B.A."/>
        </authorList>
    </citation>
    <scope>NUCLEOTIDE SEQUENCE [LARGE SCALE GENOMIC DNA]</scope>
</reference>
<dbReference type="RefSeq" id="YP_009640001.1">
    <property type="nucleotide sequence ID" value="NC_011335.1"/>
</dbReference>
<dbReference type="OrthoDB" id="40993at10239"/>
<protein>
    <submittedName>
        <fullName evidence="1">Complete DpAV4 genome</fullName>
    </submittedName>
</protein>
<dbReference type="GeneID" id="26683558"/>
<evidence type="ECO:0000313" key="2">
    <source>
        <dbReference type="Proteomes" id="UP000203898"/>
    </source>
</evidence>
<dbReference type="Proteomes" id="UP000203898">
    <property type="component" value="Segment"/>
</dbReference>